<keyword evidence="1" id="KW-1133">Transmembrane helix</keyword>
<evidence type="ECO:0000313" key="5">
    <source>
        <dbReference type="Proteomes" id="UP000192478"/>
    </source>
</evidence>
<dbReference type="AlphaFoldDB" id="A0AAC9WHL6"/>
<proteinExistence type="predicted"/>
<reference evidence="2 4" key="1">
    <citation type="submission" date="2016-10" db="EMBL/GenBank/DDBJ databases">
        <title>Complete Genome Sequence of Acetogen Clostridium formicoaceticum ATCC 27076.</title>
        <authorList>
            <person name="Bao T."/>
            <person name="Cheng C."/>
            <person name="Zhao J."/>
            <person name="Yang S.-T."/>
            <person name="Wang J."/>
            <person name="Wang M."/>
        </authorList>
    </citation>
    <scope>NUCLEOTIDE SEQUENCE [LARGE SCALE GENOMIC DNA]</scope>
    <source>
        <strain evidence="2 4">ATCC 27076</strain>
    </source>
</reference>
<evidence type="ECO:0000313" key="4">
    <source>
        <dbReference type="Proteomes" id="UP000177894"/>
    </source>
</evidence>
<dbReference type="Proteomes" id="UP000192478">
    <property type="component" value="Chromosome"/>
</dbReference>
<keyword evidence="1" id="KW-0472">Membrane</keyword>
<keyword evidence="4" id="KW-1185">Reference proteome</keyword>
<accession>A0AAC9WHL6</accession>
<dbReference type="RefSeq" id="WP_070963316.1">
    <property type="nucleotide sequence ID" value="NZ_CP017603.1"/>
</dbReference>
<evidence type="ECO:0000313" key="3">
    <source>
        <dbReference type="EMBL" id="ARE88904.1"/>
    </source>
</evidence>
<dbReference type="Proteomes" id="UP000177894">
    <property type="component" value="Chromosome"/>
</dbReference>
<keyword evidence="1" id="KW-0812">Transmembrane</keyword>
<organism evidence="3 5">
    <name type="scientific">Clostridium formicaceticum</name>
    <dbReference type="NCBI Taxonomy" id="1497"/>
    <lineage>
        <taxon>Bacteria</taxon>
        <taxon>Bacillati</taxon>
        <taxon>Bacillota</taxon>
        <taxon>Clostridia</taxon>
        <taxon>Eubacteriales</taxon>
        <taxon>Clostridiaceae</taxon>
        <taxon>Clostridium</taxon>
    </lineage>
</organism>
<protein>
    <submittedName>
        <fullName evidence="3">Uncharacterized protein</fullName>
    </submittedName>
</protein>
<gene>
    <name evidence="2" type="ORF">BJL90_00405</name>
    <name evidence="3" type="ORF">CLFO_33100</name>
</gene>
<evidence type="ECO:0000256" key="1">
    <source>
        <dbReference type="SAM" id="Phobius"/>
    </source>
</evidence>
<dbReference type="EMBL" id="CP020559">
    <property type="protein sequence ID" value="ARE88904.1"/>
    <property type="molecule type" value="Genomic_DNA"/>
</dbReference>
<reference evidence="3 5" key="2">
    <citation type="submission" date="2017-03" db="EMBL/GenBank/DDBJ databases">
        <title>Complete sequence of Clostridium formicaceticum DSM 92.</title>
        <authorList>
            <person name="Poehlein A."/>
            <person name="Karl M."/>
            <person name="Bengelsdorf F.R."/>
            <person name="Duerre P."/>
            <person name="Daniel R."/>
        </authorList>
    </citation>
    <scope>NUCLEOTIDE SEQUENCE [LARGE SCALE GENOMIC DNA]</scope>
    <source>
        <strain evidence="3 5">DSM 92</strain>
    </source>
</reference>
<evidence type="ECO:0000313" key="2">
    <source>
        <dbReference type="EMBL" id="AOY74547.1"/>
    </source>
</evidence>
<dbReference type="EMBL" id="CP017603">
    <property type="protein sequence ID" value="AOY74547.1"/>
    <property type="molecule type" value="Genomic_DNA"/>
</dbReference>
<sequence length="232" mass="26409">MKKKYPLALSICIVALVIGAGSFFFLNRNMNVQTDENIKEITSQKEESKIINNEMLRIIMAFKSDNNSIPTFVVNFDNLQQTIDILDVSGDLSYAAENIQSQKNLQEIIGKSATDSVAYLELDLSGLDMFIDKIEGIPFEMEEALLYTDPYSGTVIDIPQNTILNGSQFVEMLFIRIKDRPILKTTLVHNLMSKITGDQQENRDLFFKDYAVIKFGELDLIKYSFENCKAFK</sequence>
<dbReference type="KEGG" id="cfm:BJL90_00405"/>
<name>A0AAC9WHL6_9CLOT</name>
<feature type="transmembrane region" description="Helical" evidence="1">
    <location>
        <begin position="7"/>
        <end position="26"/>
    </location>
</feature>